<evidence type="ECO:0000256" key="1">
    <source>
        <dbReference type="ARBA" id="ARBA00004651"/>
    </source>
</evidence>
<dbReference type="GO" id="GO:0005886">
    <property type="term" value="C:plasma membrane"/>
    <property type="evidence" value="ECO:0007669"/>
    <property type="project" value="UniProtKB-SubCell"/>
</dbReference>
<dbReference type="InterPro" id="IPR050222">
    <property type="entry name" value="MATE_MdtK"/>
</dbReference>
<dbReference type="GO" id="GO:0042910">
    <property type="term" value="F:xenobiotic transmembrane transporter activity"/>
    <property type="evidence" value="ECO:0007669"/>
    <property type="project" value="InterPro"/>
</dbReference>
<dbReference type="CDD" id="cd13137">
    <property type="entry name" value="MATE_NorM_like"/>
    <property type="match status" value="1"/>
</dbReference>
<feature type="transmembrane region" description="Helical" evidence="10">
    <location>
        <begin position="262"/>
        <end position="279"/>
    </location>
</feature>
<accession>A0A7W8GBX7</accession>
<evidence type="ECO:0000256" key="5">
    <source>
        <dbReference type="ARBA" id="ARBA00022692"/>
    </source>
</evidence>
<protein>
    <recommendedName>
        <fullName evidence="9">Multidrug-efflux transporter</fullName>
    </recommendedName>
</protein>
<evidence type="ECO:0000256" key="9">
    <source>
        <dbReference type="ARBA" id="ARBA00031636"/>
    </source>
</evidence>
<feature type="transmembrane region" description="Helical" evidence="10">
    <location>
        <begin position="28"/>
        <end position="46"/>
    </location>
</feature>
<evidence type="ECO:0000256" key="6">
    <source>
        <dbReference type="ARBA" id="ARBA00022989"/>
    </source>
</evidence>
<dbReference type="Proteomes" id="UP000518887">
    <property type="component" value="Unassembled WGS sequence"/>
</dbReference>
<keyword evidence="12" id="KW-1185">Reference proteome</keyword>
<gene>
    <name evidence="11" type="ORF">HNP76_002783</name>
</gene>
<keyword evidence="8 10" id="KW-0472">Membrane</keyword>
<dbReference type="EMBL" id="JACHFQ010000010">
    <property type="protein sequence ID" value="MBB5227384.1"/>
    <property type="molecule type" value="Genomic_DNA"/>
</dbReference>
<evidence type="ECO:0000256" key="2">
    <source>
        <dbReference type="ARBA" id="ARBA00022448"/>
    </source>
</evidence>
<dbReference type="PANTHER" id="PTHR43298:SF2">
    <property type="entry name" value="FMN_FAD EXPORTER YEEO-RELATED"/>
    <property type="match status" value="1"/>
</dbReference>
<organism evidence="11 12">
    <name type="scientific">Treponema ruminis</name>
    <dbReference type="NCBI Taxonomy" id="744515"/>
    <lineage>
        <taxon>Bacteria</taxon>
        <taxon>Pseudomonadati</taxon>
        <taxon>Spirochaetota</taxon>
        <taxon>Spirochaetia</taxon>
        <taxon>Spirochaetales</taxon>
        <taxon>Treponemataceae</taxon>
        <taxon>Treponema</taxon>
    </lineage>
</organism>
<comment type="subcellular location">
    <subcellularLocation>
        <location evidence="1">Cell membrane</location>
        <topology evidence="1">Multi-pass membrane protein</topology>
    </subcellularLocation>
</comment>
<feature type="transmembrane region" description="Helical" evidence="10">
    <location>
        <begin position="165"/>
        <end position="186"/>
    </location>
</feature>
<dbReference type="InterPro" id="IPR048279">
    <property type="entry name" value="MdtK-like"/>
</dbReference>
<keyword evidence="6 10" id="KW-1133">Transmembrane helix</keyword>
<evidence type="ECO:0000256" key="3">
    <source>
        <dbReference type="ARBA" id="ARBA00022449"/>
    </source>
</evidence>
<evidence type="ECO:0000256" key="7">
    <source>
        <dbReference type="ARBA" id="ARBA00023065"/>
    </source>
</evidence>
<keyword evidence="4" id="KW-1003">Cell membrane</keyword>
<evidence type="ECO:0000256" key="10">
    <source>
        <dbReference type="SAM" id="Phobius"/>
    </source>
</evidence>
<keyword evidence="5 10" id="KW-0812">Transmembrane</keyword>
<reference evidence="11 12" key="1">
    <citation type="submission" date="2020-08" db="EMBL/GenBank/DDBJ databases">
        <title>Genomic Encyclopedia of Type Strains, Phase IV (KMG-IV): sequencing the most valuable type-strain genomes for metagenomic binning, comparative biology and taxonomic classification.</title>
        <authorList>
            <person name="Goeker M."/>
        </authorList>
    </citation>
    <scope>NUCLEOTIDE SEQUENCE [LARGE SCALE GENOMIC DNA]</scope>
    <source>
        <strain evidence="11 12">DSM 103462</strain>
    </source>
</reference>
<dbReference type="PIRSF" id="PIRSF006603">
    <property type="entry name" value="DinF"/>
    <property type="match status" value="1"/>
</dbReference>
<evidence type="ECO:0000313" key="12">
    <source>
        <dbReference type="Proteomes" id="UP000518887"/>
    </source>
</evidence>
<dbReference type="NCBIfam" id="TIGR00797">
    <property type="entry name" value="matE"/>
    <property type="match status" value="1"/>
</dbReference>
<keyword evidence="2" id="KW-0813">Transport</keyword>
<evidence type="ECO:0000256" key="8">
    <source>
        <dbReference type="ARBA" id="ARBA00023136"/>
    </source>
</evidence>
<keyword evidence="7" id="KW-0406">Ion transport</keyword>
<dbReference type="AlphaFoldDB" id="A0A7W8GBX7"/>
<name>A0A7W8GBX7_9SPIR</name>
<dbReference type="GO" id="GO:0015297">
    <property type="term" value="F:antiporter activity"/>
    <property type="evidence" value="ECO:0007669"/>
    <property type="project" value="UniProtKB-KW"/>
</dbReference>
<evidence type="ECO:0000256" key="4">
    <source>
        <dbReference type="ARBA" id="ARBA00022475"/>
    </source>
</evidence>
<feature type="transmembrane region" description="Helical" evidence="10">
    <location>
        <begin position="233"/>
        <end position="256"/>
    </location>
</feature>
<sequence length="432" mass="47378">MTIGACDTVMVSSVGEAGVSGVSLIDQLTQLFIQLFAAFATGGAVVSSQYLGHKSDDKARSAARQLLYMSLFVALLIIALCLPLRRLILNWIYGGAGEEVMQNALVYFVWILLSFPFLAVYNSCAALYRSMGNSKISLKVSLVMNATNIAGNALLIYGAKIGVAGAGIATLASRMIAAFVMIYLLARPSAKNSGRIYLEKLWKVEIRFDMIRKILKVAIPSGIENSVFHIGKILVYSFMSGFGLAAIAANAITNTIASFSNIPAQAIGLASVTVIGQCIGAGEKQQAKSYGRKLMKEAYIGMFTVATAIFILAPLLVRAFNLSDEARILSTGVIRTCMVANIFFWPMSFTLPNILRASGDAKFTMIVSNISMWLFRVLFSFLISKYLLYKFPENTALALYGVWFGMYIDWVFRGLCFGVRFHRNKWLDKKLI</sequence>
<feature type="transmembrane region" description="Helical" evidence="10">
    <location>
        <begin position="66"/>
        <end position="85"/>
    </location>
</feature>
<dbReference type="PANTHER" id="PTHR43298">
    <property type="entry name" value="MULTIDRUG RESISTANCE PROTEIN NORM-RELATED"/>
    <property type="match status" value="1"/>
</dbReference>
<dbReference type="InterPro" id="IPR002528">
    <property type="entry name" value="MATE_fam"/>
</dbReference>
<feature type="transmembrane region" description="Helical" evidence="10">
    <location>
        <begin position="140"/>
        <end position="159"/>
    </location>
</feature>
<feature type="transmembrane region" description="Helical" evidence="10">
    <location>
        <begin position="400"/>
        <end position="421"/>
    </location>
</feature>
<evidence type="ECO:0000313" key="11">
    <source>
        <dbReference type="EMBL" id="MBB5227384.1"/>
    </source>
</evidence>
<feature type="transmembrane region" description="Helical" evidence="10">
    <location>
        <begin position="105"/>
        <end position="128"/>
    </location>
</feature>
<dbReference type="GO" id="GO:0006811">
    <property type="term" value="P:monoatomic ion transport"/>
    <property type="evidence" value="ECO:0007669"/>
    <property type="project" value="UniProtKB-KW"/>
</dbReference>
<feature type="transmembrane region" description="Helical" evidence="10">
    <location>
        <begin position="332"/>
        <end position="351"/>
    </location>
</feature>
<keyword evidence="3" id="KW-0050">Antiport</keyword>
<proteinExistence type="predicted"/>
<comment type="caution">
    <text evidence="11">The sequence shown here is derived from an EMBL/GenBank/DDBJ whole genome shotgun (WGS) entry which is preliminary data.</text>
</comment>
<dbReference type="Pfam" id="PF01554">
    <property type="entry name" value="MatE"/>
    <property type="match status" value="2"/>
</dbReference>
<feature type="transmembrane region" description="Helical" evidence="10">
    <location>
        <begin position="299"/>
        <end position="320"/>
    </location>
</feature>
<feature type="transmembrane region" description="Helical" evidence="10">
    <location>
        <begin position="363"/>
        <end position="388"/>
    </location>
</feature>